<reference evidence="2 3" key="1">
    <citation type="submission" date="2018-10" db="EMBL/GenBank/DDBJ databases">
        <title>Genome assembly for a Yunnan-Guizhou Plateau 3E fish, Anabarilius grahami (Regan), and its evolutionary and genetic applications.</title>
        <authorList>
            <person name="Jiang W."/>
        </authorList>
    </citation>
    <scope>NUCLEOTIDE SEQUENCE [LARGE SCALE GENOMIC DNA]</scope>
    <source>
        <strain evidence="2">AG-KIZ</strain>
        <tissue evidence="2">Muscle</tissue>
    </source>
</reference>
<feature type="compositionally biased region" description="Acidic residues" evidence="1">
    <location>
        <begin position="63"/>
        <end position="96"/>
    </location>
</feature>
<name>A0A3N0Z0N7_ANAGA</name>
<gene>
    <name evidence="2" type="ORF">DPX16_19360</name>
</gene>
<feature type="region of interest" description="Disordered" evidence="1">
    <location>
        <begin position="61"/>
        <end position="96"/>
    </location>
</feature>
<dbReference type="AlphaFoldDB" id="A0A3N0Z0N7"/>
<evidence type="ECO:0000256" key="1">
    <source>
        <dbReference type="SAM" id="MobiDB-lite"/>
    </source>
</evidence>
<dbReference type="EMBL" id="RJVU01018281">
    <property type="protein sequence ID" value="ROL51841.1"/>
    <property type="molecule type" value="Genomic_DNA"/>
</dbReference>
<keyword evidence="3" id="KW-1185">Reference proteome</keyword>
<evidence type="ECO:0000313" key="3">
    <source>
        <dbReference type="Proteomes" id="UP000281406"/>
    </source>
</evidence>
<accession>A0A3N0Z0N7</accession>
<evidence type="ECO:0000313" key="2">
    <source>
        <dbReference type="EMBL" id="ROL51841.1"/>
    </source>
</evidence>
<dbReference type="Proteomes" id="UP000281406">
    <property type="component" value="Unassembled WGS sequence"/>
</dbReference>
<sequence length="114" mass="12684">MSSLGSLRVLFSLKFPGAGESDRMTMTFVFDVITSGGERSSGWCVRAAVCLGRALAAAAAAVGEEEVEEEEEEEVEEEEEEVEEEEEEVEMEEVEVEVEERLVLSHHKDMNDLL</sequence>
<dbReference type="OrthoDB" id="410267at2759"/>
<proteinExistence type="predicted"/>
<comment type="caution">
    <text evidence="2">The sequence shown here is derived from an EMBL/GenBank/DDBJ whole genome shotgun (WGS) entry which is preliminary data.</text>
</comment>
<protein>
    <submittedName>
        <fullName evidence="2">Uncharacterized protein</fullName>
    </submittedName>
</protein>
<organism evidence="2 3">
    <name type="scientific">Anabarilius grahami</name>
    <name type="common">Kanglang fish</name>
    <name type="synonym">Barilius grahami</name>
    <dbReference type="NCBI Taxonomy" id="495550"/>
    <lineage>
        <taxon>Eukaryota</taxon>
        <taxon>Metazoa</taxon>
        <taxon>Chordata</taxon>
        <taxon>Craniata</taxon>
        <taxon>Vertebrata</taxon>
        <taxon>Euteleostomi</taxon>
        <taxon>Actinopterygii</taxon>
        <taxon>Neopterygii</taxon>
        <taxon>Teleostei</taxon>
        <taxon>Ostariophysi</taxon>
        <taxon>Cypriniformes</taxon>
        <taxon>Xenocyprididae</taxon>
        <taxon>Xenocypridinae</taxon>
        <taxon>Xenocypridinae incertae sedis</taxon>
        <taxon>Anabarilius</taxon>
    </lineage>
</organism>